<protein>
    <submittedName>
        <fullName evidence="2">Rho GTPase-activating protein 40</fullName>
    </submittedName>
</protein>
<organism evidence="1 2">
    <name type="scientific">Castor canadensis</name>
    <name type="common">American beaver</name>
    <dbReference type="NCBI Taxonomy" id="51338"/>
    <lineage>
        <taxon>Eukaryota</taxon>
        <taxon>Metazoa</taxon>
        <taxon>Chordata</taxon>
        <taxon>Craniata</taxon>
        <taxon>Vertebrata</taxon>
        <taxon>Euteleostomi</taxon>
        <taxon>Mammalia</taxon>
        <taxon>Eutheria</taxon>
        <taxon>Euarchontoglires</taxon>
        <taxon>Glires</taxon>
        <taxon>Rodentia</taxon>
        <taxon>Castorimorpha</taxon>
        <taxon>Castoridae</taxon>
        <taxon>Castor</taxon>
    </lineage>
</organism>
<keyword evidence="1" id="KW-1185">Reference proteome</keyword>
<dbReference type="RefSeq" id="XP_073930851.1">
    <property type="nucleotide sequence ID" value="XM_074074750.1"/>
</dbReference>
<evidence type="ECO:0000313" key="1">
    <source>
        <dbReference type="Proteomes" id="UP001732720"/>
    </source>
</evidence>
<accession>A0AC58MN70</accession>
<sequence>MTQSAFLPAAWMERLALVPLALPCPRIPRARITKQPGCWVHLGISSGPSAGPGNLPLQERPPARCSVLCSAWEKSLFVNGFWMEMQRIQQRDEQKEEDGRGEAQLPEGEAEAQWLQDTGLSSLVGGPGLDGDHQGLLSTLTQTQVTAVCRRLDVYARSARRRHKAPIRDVRNIFGVFSSGEVSLENGDSGMKRTQLSSRASKSPPGTAEPDRPQEQAGREEVFNMDAAYSEQAASLLQRARPSQGGTCAWGKGPLPKFRVAKGRLGRLGVTRIGDLSSQDMKKVPPLALIELTALCDILGLDLKLSKAGKWKAPDTCLVGVPLDSLLEVDHKVLPSIQIPLLLQALLACLEKRGLDAKGILRVPGSQARVKGLEQKLERDFYAGLFSWDGVHPNDASDLLKRFLRKLPVPLLTAEYLPAFAAVPNLPDLKQRLQALHLLILLLPEPNRNTLKALLEFLRKVVAQEQHNKMTLWNVSMVMAPNLFLHQGHPPKLHKGEKQLAEGAAEVLCIMVHYQDLLWTVASFLVAQVRKLNDSSSRRPQPCDGGLETWLRRTHVDRDKTRDLLEATPKVAKIQAAWPSKNPFQVPLTPSTQVAHVLKQFSEDISPGSQNEEGCEDQDSLLPDNRSMESANFILYEVGGNISEHCLDSDTYLLDLHRANPHGEWVIKQSPT</sequence>
<gene>
    <name evidence="2" type="primary">Arhgap40</name>
</gene>
<evidence type="ECO:0000313" key="2">
    <source>
        <dbReference type="RefSeq" id="XP_073930851.1"/>
    </source>
</evidence>
<name>A0AC58MN70_CASCN</name>
<proteinExistence type="predicted"/>
<dbReference type="Proteomes" id="UP001732720">
    <property type="component" value="Chromosome 5"/>
</dbReference>
<reference evidence="2" key="1">
    <citation type="submission" date="2025-08" db="UniProtKB">
        <authorList>
            <consortium name="RefSeq"/>
        </authorList>
    </citation>
    <scope>IDENTIFICATION</scope>
</reference>